<dbReference type="GO" id="GO:1990573">
    <property type="term" value="P:potassium ion import across plasma membrane"/>
    <property type="evidence" value="ECO:0007669"/>
    <property type="project" value="TreeGrafter"/>
</dbReference>
<dbReference type="PANTHER" id="PTHR11767">
    <property type="entry name" value="INWARD RECTIFIER POTASSIUM CHANNEL"/>
    <property type="match status" value="1"/>
</dbReference>
<dbReference type="AlphaFoldDB" id="A0A1E5T6E9"/>
<dbReference type="GO" id="GO:0034765">
    <property type="term" value="P:regulation of monoatomic ion transmembrane transport"/>
    <property type="evidence" value="ECO:0007669"/>
    <property type="project" value="TreeGrafter"/>
</dbReference>
<dbReference type="EMBL" id="MDGQ01000003">
    <property type="protein sequence ID" value="OEK06962.1"/>
    <property type="molecule type" value="Genomic_DNA"/>
</dbReference>
<evidence type="ECO:0000256" key="7">
    <source>
        <dbReference type="ARBA" id="ARBA00022989"/>
    </source>
</evidence>
<gene>
    <name evidence="14" type="ORF">BFP71_04710</name>
</gene>
<keyword evidence="9 11" id="KW-0472">Membrane</keyword>
<dbReference type="PRINTS" id="PR01320">
    <property type="entry name" value="KIRCHANNEL"/>
</dbReference>
<evidence type="ECO:0000259" key="12">
    <source>
        <dbReference type="Pfam" id="PF07885"/>
    </source>
</evidence>
<keyword evidence="15" id="KW-1185">Reference proteome</keyword>
<evidence type="ECO:0000256" key="3">
    <source>
        <dbReference type="ARBA" id="ARBA00022538"/>
    </source>
</evidence>
<dbReference type="OrthoDB" id="9813518at2"/>
<evidence type="ECO:0000256" key="1">
    <source>
        <dbReference type="ARBA" id="ARBA00004141"/>
    </source>
</evidence>
<evidence type="ECO:0000313" key="14">
    <source>
        <dbReference type="EMBL" id="OEK06962.1"/>
    </source>
</evidence>
<keyword evidence="3" id="KW-0633">Potassium transport</keyword>
<dbReference type="GO" id="GO:0005242">
    <property type="term" value="F:inward rectifier potassium channel activity"/>
    <property type="evidence" value="ECO:0007669"/>
    <property type="project" value="InterPro"/>
</dbReference>
<evidence type="ECO:0000259" key="13">
    <source>
        <dbReference type="Pfam" id="PF17655"/>
    </source>
</evidence>
<dbReference type="GO" id="GO:0034702">
    <property type="term" value="C:monoatomic ion channel complex"/>
    <property type="evidence" value="ECO:0007669"/>
    <property type="project" value="UniProtKB-KW"/>
</dbReference>
<dbReference type="InterPro" id="IPR013518">
    <property type="entry name" value="K_chnl_inward-rec_Kir_cyto"/>
</dbReference>
<dbReference type="SUPFAM" id="SSF81296">
    <property type="entry name" value="E set domains"/>
    <property type="match status" value="1"/>
</dbReference>
<dbReference type="Gene3D" id="2.60.40.1400">
    <property type="entry name" value="G protein-activated inward rectifier potassium channel 1"/>
    <property type="match status" value="1"/>
</dbReference>
<evidence type="ECO:0000256" key="11">
    <source>
        <dbReference type="SAM" id="Phobius"/>
    </source>
</evidence>
<feature type="transmembrane region" description="Helical" evidence="11">
    <location>
        <begin position="125"/>
        <end position="150"/>
    </location>
</feature>
<evidence type="ECO:0000313" key="15">
    <source>
        <dbReference type="Proteomes" id="UP000095552"/>
    </source>
</evidence>
<evidence type="ECO:0000256" key="2">
    <source>
        <dbReference type="ARBA" id="ARBA00022448"/>
    </source>
</evidence>
<reference evidence="14 15" key="1">
    <citation type="submission" date="2016-08" db="EMBL/GenBank/DDBJ databases">
        <title>Draft genome of Fabibacter sp. strain SK-8.</title>
        <authorList>
            <person name="Wong S.-K."/>
            <person name="Hamasaki K."/>
            <person name="Yoshizawa S."/>
        </authorList>
    </citation>
    <scope>NUCLEOTIDE SEQUENCE [LARGE SCALE GENOMIC DNA]</scope>
    <source>
        <strain evidence="14 15">SK-8</strain>
    </source>
</reference>
<keyword evidence="5" id="KW-0851">Voltage-gated channel</keyword>
<dbReference type="Pfam" id="PF07885">
    <property type="entry name" value="Ion_trans_2"/>
    <property type="match status" value="1"/>
</dbReference>
<name>A0A1E5T6E9_9BACT</name>
<evidence type="ECO:0000256" key="9">
    <source>
        <dbReference type="ARBA" id="ARBA00023136"/>
    </source>
</evidence>
<feature type="domain" description="Potassium channel" evidence="12">
    <location>
        <begin position="83"/>
        <end position="152"/>
    </location>
</feature>
<dbReference type="STRING" id="1563681.BFP71_04710"/>
<dbReference type="Gene3D" id="1.10.287.70">
    <property type="match status" value="1"/>
</dbReference>
<feature type="transmembrane region" description="Helical" evidence="11">
    <location>
        <begin position="61"/>
        <end position="83"/>
    </location>
</feature>
<accession>A0A1E5T6E9</accession>
<dbReference type="PANTHER" id="PTHR11767:SF102">
    <property type="entry name" value="INWARDLY RECTIFYING POTASSIUM CHANNEL 1, ISOFORM F"/>
    <property type="match status" value="1"/>
</dbReference>
<dbReference type="InterPro" id="IPR013099">
    <property type="entry name" value="K_chnl_dom"/>
</dbReference>
<organism evidence="14 15">
    <name type="scientific">Roseivirga misakiensis</name>
    <dbReference type="NCBI Taxonomy" id="1563681"/>
    <lineage>
        <taxon>Bacteria</taxon>
        <taxon>Pseudomonadati</taxon>
        <taxon>Bacteroidota</taxon>
        <taxon>Cytophagia</taxon>
        <taxon>Cytophagales</taxon>
        <taxon>Roseivirgaceae</taxon>
        <taxon>Roseivirga</taxon>
    </lineage>
</organism>
<evidence type="ECO:0000256" key="5">
    <source>
        <dbReference type="ARBA" id="ARBA00022882"/>
    </source>
</evidence>
<evidence type="ECO:0000256" key="8">
    <source>
        <dbReference type="ARBA" id="ARBA00023065"/>
    </source>
</evidence>
<comment type="subcellular location">
    <subcellularLocation>
        <location evidence="1">Membrane</location>
        <topology evidence="1">Multi-pass membrane protein</topology>
    </subcellularLocation>
</comment>
<dbReference type="InterPro" id="IPR041647">
    <property type="entry name" value="IRK_C"/>
</dbReference>
<dbReference type="InterPro" id="IPR016449">
    <property type="entry name" value="K_chnl_inward-rec_Kir"/>
</dbReference>
<keyword evidence="10" id="KW-0407">Ion channel</keyword>
<dbReference type="GO" id="GO:0005886">
    <property type="term" value="C:plasma membrane"/>
    <property type="evidence" value="ECO:0007669"/>
    <property type="project" value="TreeGrafter"/>
</dbReference>
<keyword evidence="8" id="KW-0406">Ion transport</keyword>
<evidence type="ECO:0008006" key="16">
    <source>
        <dbReference type="Google" id="ProtNLM"/>
    </source>
</evidence>
<evidence type="ECO:0000256" key="10">
    <source>
        <dbReference type="ARBA" id="ARBA00023303"/>
    </source>
</evidence>
<dbReference type="SUPFAM" id="SSF81324">
    <property type="entry name" value="Voltage-gated potassium channels"/>
    <property type="match status" value="1"/>
</dbReference>
<evidence type="ECO:0000256" key="6">
    <source>
        <dbReference type="ARBA" id="ARBA00022958"/>
    </source>
</evidence>
<protein>
    <recommendedName>
        <fullName evidence="16">Ion transporter</fullName>
    </recommendedName>
</protein>
<feature type="domain" description="Inward rectifier potassium channel C-terminal" evidence="13">
    <location>
        <begin position="160"/>
        <end position="308"/>
    </location>
</feature>
<proteinExistence type="predicted"/>
<keyword evidence="7 11" id="KW-1133">Transmembrane helix</keyword>
<dbReference type="Pfam" id="PF17655">
    <property type="entry name" value="IRK_C"/>
    <property type="match status" value="1"/>
</dbReference>
<keyword evidence="2" id="KW-0813">Transport</keyword>
<comment type="caution">
    <text evidence="14">The sequence shown here is derived from an EMBL/GenBank/DDBJ whole genome shotgun (WGS) entry which is preliminary data.</text>
</comment>
<dbReference type="Proteomes" id="UP000095552">
    <property type="component" value="Unassembled WGS sequence"/>
</dbReference>
<keyword evidence="6" id="KW-0630">Potassium</keyword>
<sequence length="313" mass="35941">MASKKQTKGKSQELGFGQKAYSRTTRLISQNGEFNVEKEGLQFWDSMDLYHELISIKWWKFFGILFLLFLGANFVFALCYFIAGVDGIAGYSSDTIANDFITCFYFSTQAITTVGFGALSPESNAVSFLAAIESFLGLLGFALATGLMFARFSRPGRSLIYSENAIVAPYKDINALMFRFSNKSKNQLIESEVDFVITYWSNREKRRIFKTVELERKKINFFSMSWTVVHPITEKSPVYGWTEEDFKDKQVEVIIMFKAFDDTYARQVYDRTSYIADEIEWGRRFTPIYNSLEEGKIHINMEKLGATEPADLN</sequence>
<dbReference type="RefSeq" id="WP_069834274.1">
    <property type="nucleotide sequence ID" value="NZ_MDGQ01000003.1"/>
</dbReference>
<keyword evidence="4 11" id="KW-0812">Transmembrane</keyword>
<dbReference type="InterPro" id="IPR014756">
    <property type="entry name" value="Ig_E-set"/>
</dbReference>
<evidence type="ECO:0000256" key="4">
    <source>
        <dbReference type="ARBA" id="ARBA00022692"/>
    </source>
</evidence>